<dbReference type="STRING" id="50990.A0A4R5XHG9"/>
<evidence type="ECO:0000256" key="1">
    <source>
        <dbReference type="SAM" id="MobiDB-lite"/>
    </source>
</evidence>
<dbReference type="Proteomes" id="UP000294933">
    <property type="component" value="Unassembled WGS sequence"/>
</dbReference>
<feature type="region of interest" description="Disordered" evidence="1">
    <location>
        <begin position="186"/>
        <end position="212"/>
    </location>
</feature>
<organism evidence="2 3">
    <name type="scientific">Rickenella mellea</name>
    <dbReference type="NCBI Taxonomy" id="50990"/>
    <lineage>
        <taxon>Eukaryota</taxon>
        <taxon>Fungi</taxon>
        <taxon>Dikarya</taxon>
        <taxon>Basidiomycota</taxon>
        <taxon>Agaricomycotina</taxon>
        <taxon>Agaricomycetes</taxon>
        <taxon>Hymenochaetales</taxon>
        <taxon>Rickenellaceae</taxon>
        <taxon>Rickenella</taxon>
    </lineage>
</organism>
<dbReference type="AlphaFoldDB" id="A0A4R5XHG9"/>
<evidence type="ECO:0000313" key="3">
    <source>
        <dbReference type="Proteomes" id="UP000294933"/>
    </source>
</evidence>
<feature type="compositionally biased region" description="Basic residues" evidence="1">
    <location>
        <begin position="1"/>
        <end position="10"/>
    </location>
</feature>
<dbReference type="OrthoDB" id="68090at2759"/>
<feature type="region of interest" description="Disordered" evidence="1">
    <location>
        <begin position="1"/>
        <end position="31"/>
    </location>
</feature>
<accession>A0A4R5XHG9</accession>
<name>A0A4R5XHG9_9AGAM</name>
<feature type="region of interest" description="Disordered" evidence="1">
    <location>
        <begin position="226"/>
        <end position="274"/>
    </location>
</feature>
<gene>
    <name evidence="2" type="ORF">BD410DRAFT_780189</name>
</gene>
<evidence type="ECO:0000313" key="2">
    <source>
        <dbReference type="EMBL" id="TDL29707.1"/>
    </source>
</evidence>
<proteinExistence type="predicted"/>
<protein>
    <submittedName>
        <fullName evidence="2">Uncharacterized protein</fullName>
    </submittedName>
</protein>
<keyword evidence="3" id="KW-1185">Reference proteome</keyword>
<feature type="compositionally biased region" description="Basic and acidic residues" evidence="1">
    <location>
        <begin position="186"/>
        <end position="197"/>
    </location>
</feature>
<dbReference type="VEuPathDB" id="FungiDB:BD410DRAFT_780189"/>
<sequence>MSSPTRRRTSLNKNKSNAPPGFRPMSKPHDIPIGSLSVRELHDRYNRNQEILARPCVFRVSSLSPHSKSHGTRFPHFGVLPSPVFACVPHRSGTSTAAPRIKAEQAEIETRLIGIEGVDGIGKSLRNTHISADDDMNVDHDPEPFVSPTLMAKQKALANFATPLGYGNRNGSFGIQEAMDLEREAHMRDQERQQRTMEKRRKQGKVLDGERLTREEAEARMWAFMTYKPTESDLEDEDDDDEDSDSEDISSWFEDDQDDGRKGQNIVDPDADDLADIIRIDESKVHFNTLYEPHDEGD</sequence>
<reference evidence="2 3" key="1">
    <citation type="submission" date="2018-06" db="EMBL/GenBank/DDBJ databases">
        <title>A transcriptomic atlas of mushroom development highlights an independent origin of complex multicellularity.</title>
        <authorList>
            <consortium name="DOE Joint Genome Institute"/>
            <person name="Krizsan K."/>
            <person name="Almasi E."/>
            <person name="Merenyi Z."/>
            <person name="Sahu N."/>
            <person name="Viragh M."/>
            <person name="Koszo T."/>
            <person name="Mondo S."/>
            <person name="Kiss B."/>
            <person name="Balint B."/>
            <person name="Kues U."/>
            <person name="Barry K."/>
            <person name="Hegedus J.C."/>
            <person name="Henrissat B."/>
            <person name="Johnson J."/>
            <person name="Lipzen A."/>
            <person name="Ohm R."/>
            <person name="Nagy I."/>
            <person name="Pangilinan J."/>
            <person name="Yan J."/>
            <person name="Xiong Y."/>
            <person name="Grigoriev I.V."/>
            <person name="Hibbett D.S."/>
            <person name="Nagy L.G."/>
        </authorList>
    </citation>
    <scope>NUCLEOTIDE SEQUENCE [LARGE SCALE GENOMIC DNA]</scope>
    <source>
        <strain evidence="2 3">SZMC22713</strain>
    </source>
</reference>
<feature type="compositionally biased region" description="Acidic residues" evidence="1">
    <location>
        <begin position="232"/>
        <end position="258"/>
    </location>
</feature>
<dbReference type="EMBL" id="ML170156">
    <property type="protein sequence ID" value="TDL29707.1"/>
    <property type="molecule type" value="Genomic_DNA"/>
</dbReference>